<dbReference type="PROSITE" id="PS50943">
    <property type="entry name" value="HTH_CROC1"/>
    <property type="match status" value="1"/>
</dbReference>
<evidence type="ECO:0000313" key="2">
    <source>
        <dbReference type="EMBL" id="MDP9828107.1"/>
    </source>
</evidence>
<dbReference type="InterPro" id="IPR001387">
    <property type="entry name" value="Cro/C1-type_HTH"/>
</dbReference>
<dbReference type="Proteomes" id="UP001235712">
    <property type="component" value="Unassembled WGS sequence"/>
</dbReference>
<dbReference type="Gene3D" id="1.10.260.40">
    <property type="entry name" value="lambda repressor-like DNA-binding domains"/>
    <property type="match status" value="1"/>
</dbReference>
<dbReference type="Pfam" id="PF17765">
    <property type="entry name" value="MLTR_LBD"/>
    <property type="match status" value="1"/>
</dbReference>
<dbReference type="SUPFAM" id="SSF47413">
    <property type="entry name" value="lambda repressor-like DNA-binding domains"/>
    <property type="match status" value="1"/>
</dbReference>
<dbReference type="SMART" id="SM00530">
    <property type="entry name" value="HTH_XRE"/>
    <property type="match status" value="1"/>
</dbReference>
<dbReference type="Pfam" id="PF01381">
    <property type="entry name" value="HTH_3"/>
    <property type="match status" value="1"/>
</dbReference>
<organism evidence="2 3">
    <name type="scientific">Kineosporia succinea</name>
    <dbReference type="NCBI Taxonomy" id="84632"/>
    <lineage>
        <taxon>Bacteria</taxon>
        <taxon>Bacillati</taxon>
        <taxon>Actinomycetota</taxon>
        <taxon>Actinomycetes</taxon>
        <taxon>Kineosporiales</taxon>
        <taxon>Kineosporiaceae</taxon>
        <taxon>Kineosporia</taxon>
    </lineage>
</organism>
<dbReference type="CDD" id="cd00093">
    <property type="entry name" value="HTH_XRE"/>
    <property type="match status" value="1"/>
</dbReference>
<dbReference type="InterPro" id="IPR010982">
    <property type="entry name" value="Lambda_DNA-bd_dom_sf"/>
</dbReference>
<keyword evidence="3" id="KW-1185">Reference proteome</keyword>
<comment type="caution">
    <text evidence="2">The sequence shown here is derived from an EMBL/GenBank/DDBJ whole genome shotgun (WGS) entry which is preliminary data.</text>
</comment>
<sequence length="265" mass="28478">MTTTSLSPTARDAGGMIRWWRERRHLTQLELSGLSEVSTRHLSYVENGRSRPSSTLILHLCEHLNVPLRRRNDILLAAGFAPAYAEHRLSDPPLAAVSAAVDAILAAHEPLPAIAVNRHWEMIAATPAVDELTRGCAPALLEPPVNVLRLSLHPDGMAPSIANLGQWRGHLLHRLEGQLTASGDPVLAALLDELREYPGGDATASTDVLVPLRYRLGDTELSLLSTTTVFGTPAEITVSELAIEAFYPADAATARALGVNASHLA</sequence>
<dbReference type="InterPro" id="IPR041413">
    <property type="entry name" value="MLTR_LBD"/>
</dbReference>
<reference evidence="2 3" key="1">
    <citation type="submission" date="2023-07" db="EMBL/GenBank/DDBJ databases">
        <title>Sequencing the genomes of 1000 actinobacteria strains.</title>
        <authorList>
            <person name="Klenk H.-P."/>
        </authorList>
    </citation>
    <scope>NUCLEOTIDE SEQUENCE [LARGE SCALE GENOMIC DNA]</scope>
    <source>
        <strain evidence="2 3">DSM 44388</strain>
    </source>
</reference>
<accession>A0ABT9P6L9</accession>
<name>A0ABT9P6L9_9ACTN</name>
<feature type="domain" description="HTH cro/C1-type" evidence="1">
    <location>
        <begin position="17"/>
        <end position="71"/>
    </location>
</feature>
<protein>
    <submittedName>
        <fullName evidence="2">Transcriptional regulator with XRE-family HTH domain</fullName>
    </submittedName>
</protein>
<gene>
    <name evidence="2" type="ORF">J2S57_003856</name>
</gene>
<proteinExistence type="predicted"/>
<dbReference type="PANTHER" id="PTHR35010:SF4">
    <property type="entry name" value="BLL5781 PROTEIN"/>
    <property type="match status" value="1"/>
</dbReference>
<dbReference type="Gene3D" id="3.30.450.180">
    <property type="match status" value="1"/>
</dbReference>
<evidence type="ECO:0000259" key="1">
    <source>
        <dbReference type="PROSITE" id="PS50943"/>
    </source>
</evidence>
<dbReference type="RefSeq" id="WP_307244954.1">
    <property type="nucleotide sequence ID" value="NZ_JAUSQZ010000001.1"/>
</dbReference>
<evidence type="ECO:0000313" key="3">
    <source>
        <dbReference type="Proteomes" id="UP001235712"/>
    </source>
</evidence>
<dbReference type="PANTHER" id="PTHR35010">
    <property type="entry name" value="BLL4672 PROTEIN-RELATED"/>
    <property type="match status" value="1"/>
</dbReference>
<dbReference type="EMBL" id="JAUSQZ010000001">
    <property type="protein sequence ID" value="MDP9828107.1"/>
    <property type="molecule type" value="Genomic_DNA"/>
</dbReference>